<feature type="transmembrane region" description="Helical" evidence="6">
    <location>
        <begin position="317"/>
        <end position="339"/>
    </location>
</feature>
<dbReference type="GO" id="GO:0016020">
    <property type="term" value="C:membrane"/>
    <property type="evidence" value="ECO:0007669"/>
    <property type="project" value="UniProtKB-SubCell"/>
</dbReference>
<dbReference type="AlphaFoldDB" id="A0A0C3D2K4"/>
<keyword evidence="3 6" id="KW-0812">Transmembrane</keyword>
<dbReference type="GO" id="GO:0022857">
    <property type="term" value="F:transmembrane transporter activity"/>
    <property type="evidence" value="ECO:0007669"/>
    <property type="project" value="InterPro"/>
</dbReference>
<feature type="transmembrane region" description="Helical" evidence="6">
    <location>
        <begin position="50"/>
        <end position="66"/>
    </location>
</feature>
<evidence type="ECO:0000256" key="3">
    <source>
        <dbReference type="ARBA" id="ARBA00022692"/>
    </source>
</evidence>
<feature type="transmembrane region" description="Helical" evidence="6">
    <location>
        <begin position="216"/>
        <end position="236"/>
    </location>
</feature>
<dbReference type="Proteomes" id="UP000053989">
    <property type="component" value="Unassembled WGS sequence"/>
</dbReference>
<feature type="transmembrane region" description="Helical" evidence="6">
    <location>
        <begin position="146"/>
        <end position="168"/>
    </location>
</feature>
<feature type="transmembrane region" description="Helical" evidence="6">
    <location>
        <begin position="407"/>
        <end position="427"/>
    </location>
</feature>
<evidence type="ECO:0000256" key="1">
    <source>
        <dbReference type="ARBA" id="ARBA00004141"/>
    </source>
</evidence>
<feature type="domain" description="Major facilitator superfamily (MFS) profile" evidence="7">
    <location>
        <begin position="53"/>
        <end position="469"/>
    </location>
</feature>
<dbReference type="PANTHER" id="PTHR43791">
    <property type="entry name" value="PERMEASE-RELATED"/>
    <property type="match status" value="1"/>
</dbReference>
<dbReference type="InParanoid" id="A0A0C3D2K4"/>
<evidence type="ECO:0000256" key="6">
    <source>
        <dbReference type="SAM" id="Phobius"/>
    </source>
</evidence>
<dbReference type="InterPro" id="IPR036259">
    <property type="entry name" value="MFS_trans_sf"/>
</dbReference>
<evidence type="ECO:0000256" key="2">
    <source>
        <dbReference type="ARBA" id="ARBA00022448"/>
    </source>
</evidence>
<dbReference type="FunFam" id="1.20.1250.20:FF:000013">
    <property type="entry name" value="MFS general substrate transporter"/>
    <property type="match status" value="1"/>
</dbReference>
<reference evidence="8 9" key="1">
    <citation type="submission" date="2014-04" db="EMBL/GenBank/DDBJ databases">
        <authorList>
            <consortium name="DOE Joint Genome Institute"/>
            <person name="Kuo A."/>
            <person name="Kohler A."/>
            <person name="Nagy L.G."/>
            <person name="Floudas D."/>
            <person name="Copeland A."/>
            <person name="Barry K.W."/>
            <person name="Cichocki N."/>
            <person name="Veneault-Fourrey C."/>
            <person name="LaButti K."/>
            <person name="Lindquist E.A."/>
            <person name="Lipzen A."/>
            <person name="Lundell T."/>
            <person name="Morin E."/>
            <person name="Murat C."/>
            <person name="Sun H."/>
            <person name="Tunlid A."/>
            <person name="Henrissat B."/>
            <person name="Grigoriev I.V."/>
            <person name="Hibbett D.S."/>
            <person name="Martin F."/>
            <person name="Nordberg H.P."/>
            <person name="Cantor M.N."/>
            <person name="Hua S.X."/>
        </authorList>
    </citation>
    <scope>NUCLEOTIDE SEQUENCE [LARGE SCALE GENOMIC DNA]</scope>
    <source>
        <strain evidence="8 9">Foug A</strain>
    </source>
</reference>
<gene>
    <name evidence="8" type="ORF">SCLCIDRAFT_34382</name>
</gene>
<sequence length="485" mass="53981">MSLRASTDRLLGDIEIHHGADVSSDIAHPDDCFGGPEKRKRVEQGLLRKLDLRVFFLVLVALINYMDRANIAAARIKGLEEDLHLTGQQFNSLLSVLFAGFVLMQIPSNMFLNRLRKPSVYVSCCIILWGFFSITTGTAQSFRSALISRFFLGVSEAVFSPAVVFILSRWYKRNELGLRLAYFICASSLSKVIGTLIASGIIATMDGILGYAAWRWLFFVEGGLTCMIAIPAFYLVPDFPTTPASWLTVEEQMLAQTRMVEDLHGLEKKDTQQSGLIEAFSDWTVWWLAIALTILDAALSFGDFFPTLVATLGYNETTTLLLCAPPWVLGVLTSLLIMWHSDSTRDRFWHILGPVSLGSIGFLLAISTMNTALRYISLFFMTQSTVTYVVSLAWVSNSIPGPPAKQAVALAFVNVFVGLGSVGTPYIWPAAWAPSYSKSFLICILAFSISITMLFVHRLYLIRLNKRAERKETTLGLPQGFRYIV</sequence>
<dbReference type="HOGENOM" id="CLU_001265_0_6_1"/>
<keyword evidence="2" id="KW-0813">Transport</keyword>
<evidence type="ECO:0000256" key="5">
    <source>
        <dbReference type="ARBA" id="ARBA00023136"/>
    </source>
</evidence>
<organism evidence="8 9">
    <name type="scientific">Scleroderma citrinum Foug A</name>
    <dbReference type="NCBI Taxonomy" id="1036808"/>
    <lineage>
        <taxon>Eukaryota</taxon>
        <taxon>Fungi</taxon>
        <taxon>Dikarya</taxon>
        <taxon>Basidiomycota</taxon>
        <taxon>Agaricomycotina</taxon>
        <taxon>Agaricomycetes</taxon>
        <taxon>Agaricomycetidae</taxon>
        <taxon>Boletales</taxon>
        <taxon>Sclerodermatineae</taxon>
        <taxon>Sclerodermataceae</taxon>
        <taxon>Scleroderma</taxon>
    </lineage>
</organism>
<protein>
    <recommendedName>
        <fullName evidence="7">Major facilitator superfamily (MFS) profile domain-containing protein</fullName>
    </recommendedName>
</protein>
<dbReference type="Gene3D" id="1.20.1250.20">
    <property type="entry name" value="MFS general substrate transporter like domains"/>
    <property type="match status" value="2"/>
</dbReference>
<dbReference type="OrthoDB" id="2985014at2759"/>
<reference evidence="9" key="2">
    <citation type="submission" date="2015-01" db="EMBL/GenBank/DDBJ databases">
        <title>Evolutionary Origins and Diversification of the Mycorrhizal Mutualists.</title>
        <authorList>
            <consortium name="DOE Joint Genome Institute"/>
            <consortium name="Mycorrhizal Genomics Consortium"/>
            <person name="Kohler A."/>
            <person name="Kuo A."/>
            <person name="Nagy L.G."/>
            <person name="Floudas D."/>
            <person name="Copeland A."/>
            <person name="Barry K.W."/>
            <person name="Cichocki N."/>
            <person name="Veneault-Fourrey C."/>
            <person name="LaButti K."/>
            <person name="Lindquist E.A."/>
            <person name="Lipzen A."/>
            <person name="Lundell T."/>
            <person name="Morin E."/>
            <person name="Murat C."/>
            <person name="Riley R."/>
            <person name="Ohm R."/>
            <person name="Sun H."/>
            <person name="Tunlid A."/>
            <person name="Henrissat B."/>
            <person name="Grigoriev I.V."/>
            <person name="Hibbett D.S."/>
            <person name="Martin F."/>
        </authorList>
    </citation>
    <scope>NUCLEOTIDE SEQUENCE [LARGE SCALE GENOMIC DNA]</scope>
    <source>
        <strain evidence="9">Foug A</strain>
    </source>
</reference>
<dbReference type="Pfam" id="PF07690">
    <property type="entry name" value="MFS_1"/>
    <property type="match status" value="1"/>
</dbReference>
<feature type="transmembrane region" description="Helical" evidence="6">
    <location>
        <begin position="375"/>
        <end position="395"/>
    </location>
</feature>
<feature type="transmembrane region" description="Helical" evidence="6">
    <location>
        <begin position="118"/>
        <end position="140"/>
    </location>
</feature>
<evidence type="ECO:0000313" key="8">
    <source>
        <dbReference type="EMBL" id="KIM50356.1"/>
    </source>
</evidence>
<feature type="transmembrane region" description="Helical" evidence="6">
    <location>
        <begin position="439"/>
        <end position="461"/>
    </location>
</feature>
<dbReference type="FunFam" id="1.20.1250.20:FF:000057">
    <property type="entry name" value="MFS general substrate transporter"/>
    <property type="match status" value="1"/>
</dbReference>
<evidence type="ECO:0000313" key="9">
    <source>
        <dbReference type="Proteomes" id="UP000053989"/>
    </source>
</evidence>
<evidence type="ECO:0000259" key="7">
    <source>
        <dbReference type="PROSITE" id="PS50850"/>
    </source>
</evidence>
<keyword evidence="5 6" id="KW-0472">Membrane</keyword>
<dbReference type="STRING" id="1036808.A0A0C3D2K4"/>
<dbReference type="PROSITE" id="PS50850">
    <property type="entry name" value="MFS"/>
    <property type="match status" value="1"/>
</dbReference>
<dbReference type="InterPro" id="IPR011701">
    <property type="entry name" value="MFS"/>
</dbReference>
<accession>A0A0C3D2K4</accession>
<dbReference type="SUPFAM" id="SSF103473">
    <property type="entry name" value="MFS general substrate transporter"/>
    <property type="match status" value="1"/>
</dbReference>
<feature type="transmembrane region" description="Helical" evidence="6">
    <location>
        <begin position="351"/>
        <end position="369"/>
    </location>
</feature>
<name>A0A0C3D2K4_9AGAM</name>
<dbReference type="EMBL" id="KN822488">
    <property type="protein sequence ID" value="KIM50356.1"/>
    <property type="molecule type" value="Genomic_DNA"/>
</dbReference>
<feature type="transmembrane region" description="Helical" evidence="6">
    <location>
        <begin position="180"/>
        <end position="204"/>
    </location>
</feature>
<dbReference type="PANTHER" id="PTHR43791:SF6">
    <property type="entry name" value="TRANSPORTER, PUTATIVE (AFU_ORTHOLOGUE AFUA_1G16690)-RELATED"/>
    <property type="match status" value="1"/>
</dbReference>
<comment type="subcellular location">
    <subcellularLocation>
        <location evidence="1">Membrane</location>
        <topology evidence="1">Multi-pass membrane protein</topology>
    </subcellularLocation>
</comment>
<dbReference type="InterPro" id="IPR020846">
    <property type="entry name" value="MFS_dom"/>
</dbReference>
<keyword evidence="4 6" id="KW-1133">Transmembrane helix</keyword>
<evidence type="ECO:0000256" key="4">
    <source>
        <dbReference type="ARBA" id="ARBA00022989"/>
    </source>
</evidence>
<keyword evidence="9" id="KW-1185">Reference proteome</keyword>
<feature type="transmembrane region" description="Helical" evidence="6">
    <location>
        <begin position="86"/>
        <end position="106"/>
    </location>
</feature>
<proteinExistence type="predicted"/>
<feature type="transmembrane region" description="Helical" evidence="6">
    <location>
        <begin position="285"/>
        <end position="305"/>
    </location>
</feature>